<protein>
    <submittedName>
        <fullName evidence="2">Uncharacterized protein</fullName>
    </submittedName>
</protein>
<evidence type="ECO:0000256" key="1">
    <source>
        <dbReference type="SAM" id="MobiDB-lite"/>
    </source>
</evidence>
<keyword evidence="3" id="KW-1185">Reference proteome</keyword>
<accession>A0AAE1UI70</accession>
<proteinExistence type="predicted"/>
<sequence>MFSAIDNKEEERSPGTRRGGYLITIPKGMDASAFDLNMPCLCGMTEAQKEANGGMGWHEWGNGVA</sequence>
<dbReference type="EMBL" id="JAWZYT010000754">
    <property type="protein sequence ID" value="KAK4319429.1"/>
    <property type="molecule type" value="Genomic_DNA"/>
</dbReference>
<reference evidence="2" key="1">
    <citation type="submission" date="2023-11" db="EMBL/GenBank/DDBJ databases">
        <title>Genome assemblies of two species of porcelain crab, Petrolisthes cinctipes and Petrolisthes manimaculis (Anomura: Porcellanidae).</title>
        <authorList>
            <person name="Angst P."/>
        </authorList>
    </citation>
    <scope>NUCLEOTIDE SEQUENCE</scope>
    <source>
        <strain evidence="2">PB745_02</strain>
        <tissue evidence="2">Gill</tissue>
    </source>
</reference>
<dbReference type="AlphaFoldDB" id="A0AAE1UI70"/>
<evidence type="ECO:0000313" key="3">
    <source>
        <dbReference type="Proteomes" id="UP001292094"/>
    </source>
</evidence>
<dbReference type="Proteomes" id="UP001292094">
    <property type="component" value="Unassembled WGS sequence"/>
</dbReference>
<feature type="compositionally biased region" description="Basic and acidic residues" evidence="1">
    <location>
        <begin position="1"/>
        <end position="14"/>
    </location>
</feature>
<evidence type="ECO:0000313" key="2">
    <source>
        <dbReference type="EMBL" id="KAK4319429.1"/>
    </source>
</evidence>
<feature type="region of interest" description="Disordered" evidence="1">
    <location>
        <begin position="1"/>
        <end position="21"/>
    </location>
</feature>
<gene>
    <name evidence="2" type="ORF">Pmani_009629</name>
</gene>
<name>A0AAE1UI70_9EUCA</name>
<comment type="caution">
    <text evidence="2">The sequence shown here is derived from an EMBL/GenBank/DDBJ whole genome shotgun (WGS) entry which is preliminary data.</text>
</comment>
<organism evidence="2 3">
    <name type="scientific">Petrolisthes manimaculis</name>
    <dbReference type="NCBI Taxonomy" id="1843537"/>
    <lineage>
        <taxon>Eukaryota</taxon>
        <taxon>Metazoa</taxon>
        <taxon>Ecdysozoa</taxon>
        <taxon>Arthropoda</taxon>
        <taxon>Crustacea</taxon>
        <taxon>Multicrustacea</taxon>
        <taxon>Malacostraca</taxon>
        <taxon>Eumalacostraca</taxon>
        <taxon>Eucarida</taxon>
        <taxon>Decapoda</taxon>
        <taxon>Pleocyemata</taxon>
        <taxon>Anomura</taxon>
        <taxon>Galatheoidea</taxon>
        <taxon>Porcellanidae</taxon>
        <taxon>Petrolisthes</taxon>
    </lineage>
</organism>